<protein>
    <recommendedName>
        <fullName evidence="2">Nephrocystin 3-like N-terminal domain-containing protein</fullName>
    </recommendedName>
</protein>
<keyword evidence="4" id="KW-1185">Reference proteome</keyword>
<organism evidence="3 4">
    <name type="scientific">Diaporthe australafricana</name>
    <dbReference type="NCBI Taxonomy" id="127596"/>
    <lineage>
        <taxon>Eukaryota</taxon>
        <taxon>Fungi</taxon>
        <taxon>Dikarya</taxon>
        <taxon>Ascomycota</taxon>
        <taxon>Pezizomycotina</taxon>
        <taxon>Sordariomycetes</taxon>
        <taxon>Sordariomycetidae</taxon>
        <taxon>Diaporthales</taxon>
        <taxon>Diaporthaceae</taxon>
        <taxon>Diaporthe</taxon>
    </lineage>
</organism>
<accession>A0ABR3VZ37</accession>
<gene>
    <name evidence="3" type="ORF">Daus18300_013444</name>
</gene>
<dbReference type="SUPFAM" id="SSF52540">
    <property type="entry name" value="P-loop containing nucleoside triphosphate hydrolases"/>
    <property type="match status" value="1"/>
</dbReference>
<proteinExistence type="predicted"/>
<dbReference type="EMBL" id="JAWRVE010000209">
    <property type="protein sequence ID" value="KAL1848935.1"/>
    <property type="molecule type" value="Genomic_DNA"/>
</dbReference>
<dbReference type="Pfam" id="PF24883">
    <property type="entry name" value="NPHP3_N"/>
    <property type="match status" value="1"/>
</dbReference>
<evidence type="ECO:0000313" key="3">
    <source>
        <dbReference type="EMBL" id="KAL1848935.1"/>
    </source>
</evidence>
<dbReference type="Gene3D" id="3.40.50.300">
    <property type="entry name" value="P-loop containing nucleotide triphosphate hydrolases"/>
    <property type="match status" value="1"/>
</dbReference>
<dbReference type="InterPro" id="IPR027417">
    <property type="entry name" value="P-loop_NTPase"/>
</dbReference>
<dbReference type="PANTHER" id="PTHR10039">
    <property type="entry name" value="AMELOGENIN"/>
    <property type="match status" value="1"/>
</dbReference>
<evidence type="ECO:0000259" key="2">
    <source>
        <dbReference type="Pfam" id="PF24883"/>
    </source>
</evidence>
<dbReference type="PANTHER" id="PTHR10039:SF5">
    <property type="entry name" value="NACHT DOMAIN-CONTAINING PROTEIN"/>
    <property type="match status" value="1"/>
</dbReference>
<evidence type="ECO:0000313" key="4">
    <source>
        <dbReference type="Proteomes" id="UP001583177"/>
    </source>
</evidence>
<evidence type="ECO:0000256" key="1">
    <source>
        <dbReference type="ARBA" id="ARBA00022737"/>
    </source>
</evidence>
<dbReference type="InterPro" id="IPR056884">
    <property type="entry name" value="NPHP3-like_N"/>
</dbReference>
<feature type="domain" description="Nephrocystin 3-like N-terminal" evidence="2">
    <location>
        <begin position="290"/>
        <end position="472"/>
    </location>
</feature>
<keyword evidence="1" id="KW-0677">Repeat</keyword>
<dbReference type="Proteomes" id="UP001583177">
    <property type="component" value="Unassembled WGS sequence"/>
</dbReference>
<comment type="caution">
    <text evidence="3">The sequence shown here is derived from an EMBL/GenBank/DDBJ whole genome shotgun (WGS) entry which is preliminary data.</text>
</comment>
<sequence length="694" mass="78669">MADTFGLAVNILTVLELGRKFAILAWNIYEDGKDGVPRVSSLDFTSKDLAGVARKLGAPGSFPAAHRPDQSDEPIRQLAKRCAKVVAEMQGTISEISAHNSDRKIRKAMVQAFRYKWKQDEIEAFQKEIEDLRSELMLNLSIGLRNGMTMSLENQDAMVKELADSQDRDQGLKERLDNLARQQERFVQMMVEILSSIATPAISSSDHNRLQVPMGTDLLDAMNNSPEGMAFEDSTRLQISPHRLTSIRRQFISIFRYDSMSYRETGVAEAHEVTLKWIFDQPSGEAPSWHNFSKWLESDNQLYWITGKMGSGKSTLMKYISQELPTTGTAGTERRCTPYLLRCAKDKPVFIATFYFWAGSNDSTRLQTSTEGLYRTILTQILEAYPEAAPCVSPRRWGNLCLFNKDFEPPGATELESMLTNAVNYVSSVAKVCLFIDGLDEFGGGKNDLKGLVDWVKRLPQTLPVKLCVASRPWRVFEDALQDRPHLLMESFNSKDIHRYVSTSFLEDPHFLARKQIEPALCDELVKEIVFKAEGVFLWVNLVCTSLLEAMSEGDLMGRLKQILKELPVEMENLFDHILDKLDLSLKDHVAQYFFLMQACRRTPDALIFSFADDIREDIDFAIKIPERSLTHAESQFGNRNRPILSPKRQGLFDDEEHPGEAHCYVEGAIRSAPQTLLVNFGVVEMVRESLFEG</sequence>
<reference evidence="3 4" key="1">
    <citation type="journal article" date="2024" name="IMA Fungus">
        <title>IMA Genome - F19 : A genome assembly and annotation guide to empower mycologists, including annotated draft genome sequences of Ceratocystis pirilliformis, Diaporthe australafricana, Fusarium ophioides, Paecilomyces lecythidis, and Sporothrix stenoceras.</title>
        <authorList>
            <person name="Aylward J."/>
            <person name="Wilson A.M."/>
            <person name="Visagie C.M."/>
            <person name="Spraker J."/>
            <person name="Barnes I."/>
            <person name="Buitendag C."/>
            <person name="Ceriani C."/>
            <person name="Del Mar Angel L."/>
            <person name="du Plessis D."/>
            <person name="Fuchs T."/>
            <person name="Gasser K."/>
            <person name="Kramer D."/>
            <person name="Li W."/>
            <person name="Munsamy K."/>
            <person name="Piso A."/>
            <person name="Price J.L."/>
            <person name="Sonnekus B."/>
            <person name="Thomas C."/>
            <person name="van der Nest A."/>
            <person name="van Dijk A."/>
            <person name="van Heerden A."/>
            <person name="van Vuuren N."/>
            <person name="Yilmaz N."/>
            <person name="Duong T.A."/>
            <person name="van der Merwe N.A."/>
            <person name="Wingfield M.J."/>
            <person name="Wingfield B.D."/>
        </authorList>
    </citation>
    <scope>NUCLEOTIDE SEQUENCE [LARGE SCALE GENOMIC DNA]</scope>
    <source>
        <strain evidence="3 4">CMW 18300</strain>
    </source>
</reference>
<name>A0ABR3VZ37_9PEZI</name>